<evidence type="ECO:0000256" key="2">
    <source>
        <dbReference type="ARBA" id="ARBA00008887"/>
    </source>
</evidence>
<feature type="non-terminal residue" evidence="16">
    <location>
        <position position="1"/>
    </location>
</feature>
<evidence type="ECO:0000256" key="7">
    <source>
        <dbReference type="ARBA" id="ARBA00022840"/>
    </source>
</evidence>
<evidence type="ECO:0000313" key="17">
    <source>
        <dbReference type="Proteomes" id="UP001165060"/>
    </source>
</evidence>
<evidence type="ECO:0000256" key="14">
    <source>
        <dbReference type="SAM" id="Coils"/>
    </source>
</evidence>
<dbReference type="Gene3D" id="3.10.490.20">
    <property type="match status" value="1"/>
</dbReference>
<evidence type="ECO:0000256" key="6">
    <source>
        <dbReference type="ARBA" id="ARBA00022741"/>
    </source>
</evidence>
<dbReference type="Gene3D" id="3.40.50.300">
    <property type="entry name" value="P-loop containing nucleotide triphosphate hydrolases"/>
    <property type="match status" value="5"/>
</dbReference>
<dbReference type="InterPro" id="IPR035706">
    <property type="entry name" value="AAA_9"/>
</dbReference>
<dbReference type="Gene3D" id="1.20.920.30">
    <property type="match status" value="1"/>
</dbReference>
<evidence type="ECO:0000256" key="10">
    <source>
        <dbReference type="ARBA" id="ARBA00023069"/>
    </source>
</evidence>
<organism evidence="16 17">
    <name type="scientific">Tetraparma gracilis</name>
    <dbReference type="NCBI Taxonomy" id="2962635"/>
    <lineage>
        <taxon>Eukaryota</taxon>
        <taxon>Sar</taxon>
        <taxon>Stramenopiles</taxon>
        <taxon>Ochrophyta</taxon>
        <taxon>Bolidophyceae</taxon>
        <taxon>Parmales</taxon>
        <taxon>Triparmaceae</taxon>
        <taxon>Tetraparma</taxon>
    </lineage>
</organism>
<dbReference type="Pfam" id="PF12775">
    <property type="entry name" value="AAA_7"/>
    <property type="match status" value="1"/>
</dbReference>
<evidence type="ECO:0000256" key="4">
    <source>
        <dbReference type="ARBA" id="ARBA00022701"/>
    </source>
</evidence>
<dbReference type="Pfam" id="PF03028">
    <property type="entry name" value="Dynein_heavy"/>
    <property type="match status" value="1"/>
</dbReference>
<sequence length="3907" mass="439904">AKEVAKVHATIMASLQEYETQKIEEWARDVDASSDAKLKLPLITRNPETRMISTNFDPALVRLLREVKYFLLLGLAVPEPALEIYKSVETFRAWTGNIDLIVNMNNSVLSQLLPVEKPLVQPYLTKFDDAIESGISSLNWRAERVDEFIEASMIEVKVVHEVLKTMKDNFTEVETHMTKWDVPLVERKAKPVDKDELERTSKALRTTRFAEIKDSGKQIHNLLKETNKILRVSNASADWRAYVDFVNNVVIDGLSRAITTSLEYLLDQIDPDVIAAKEKLPLLELKLQLEGSGVEFSPPLGHADGKGVGDMLDALIGSFLQVSTQFRRLDAEGSYMREMHTDIEVNNYMALLTETLNDTEQDAMSLKASFEEYSYLWTTNLEEYFAEFCEDAKIVTEHGTVLMDLEKFDSKIKELENVQKAVRGNFTSPADIGWLRINISPVKEKLFSYAETWIKMFTAHMMKTCQDTMEELNTFMKNVTEGLEREVPEGADSNELLMEVMADIRDVTKRNDTVDEIIEPQKTTVALLKKHGYDVNAVQVAGRDLQDFLEEVKMSWDMVSKKTFKKKEDILPMHLAAQDKLKGELEIFFTSLRDFRTDFRANAPFKFQGSPEEAYTSMDSYSQKLDEFADKVVKFNELEELFGLNISKYSETGDSRNEIKHLKSVWDFKDMLHEVYESWKTGLWSEINTEKLEDENKRLLKQLRGKGADYPTAKGWQVFQDVQDANKMMGIVLPLINDLHSPAMRTRHWVALARVCNVKTVDPTDSKFTLNDMMVLNLHDHVDEVAEIVETAQKELKIEKKLGEIEGVWAEMVLDYVPHKETEMFVPRPSEEVVEGIEAHVMELMGIFGMGKFMEYFKDRVLQWQSTLSTVDDTLRQWMSVSKSWASLESIFLASADIRSQLPDDTKRFESINSEFVELMKDAVNESNCVGVCGVEGRYEALKGMQAKLDICEKSLNEYLDIKKKIFPRFYFVSNPALLDMLANGTNPPKVMPYLGDCYDALANLNFVTLEDGTTSDKVTDTMIAKDGERVALAEPFTMEGEVEGYLNRLTDAMIVSLKKILNVAIEEGANWELVDSPRHTWCCYYPAQIAITGTQAYWTDETQQALEEYEGGQEDSVKRYLATCNTRLNHLIQLVLGDLAGDVRVKIISLITMDVHSRDVIEKFVTNKTEGPAAFAWQQQLKFYWEQSTLDVNVRICDFSCKYFYEWVGNTGRLVITPLTDRCYITLTMGLKLFLGGAPAGPAGTGKTETTKDLARALAIPCYVFNCSDQMNFESMANIFRGLAQTGAWGCFDEFNRIPIEVLSVVATQVKTIQDAIVVMSVPSNREPQYQSLPAGCPPNKVGTFDFMGDTLMLIPTCGFWITMNPGYAGRTELPENLKALFRSCAMIRPDMRMIQENMLMSEGFQTARALSVKFNTLYDLSSALLSKQPHYDWGLRSVKSVLRVAGGMKRANPTLDEAQVLMRALRDFNTPKLPLHDTPVFLRLVNDLFIGLTVDSKLDDVLKKKVIRVAKEGGLQDDEMFVGKTCNFQELLDVRHSVMLLGPTGCAKTTIWKTLQGAHNLDKPKKTCIVETVNPKSVTGNELYGYMTLAKEWKDGVLSIIMRGMSKNFPDLGFHDYQTYKWVVLDGDIDAVWIESMNTVMDDNKVLTLVSNERVPLSAAMRMVFEINSLKNATPATVSRAGILFINEVDIGWSPFMETWVQSRTNKTEMNYLPGLFDKYVEPLAEMVRRGYKEVTSLRIINKVATIIYLLEGLLPSVPEEKMSQDSLELVFAFCAMWAFGGPMIVDKSGDYRQKFSEDFAGLFGQKFPKEGQCFDYYYDADAGEHVSWNSIVPKYVPVPIGSGAGQTPFNTVFVETVETVRMTFLLNTLARNGKFAMFVGNAGTGKTSIIKSYLASLDKDADGIMSKNIVMSYFTDSYSLQLELEGYIDKRSGRSFGPPMGKKMIFFIDEMNLPYVETYGTQNSVAFLTQHMQHGSVFDREDLGMRKEIVDVQYLAAMNPTAGSFEICERCQRHFATFAIAMPSKADLMQIFSSILGGHLSHFAVALQEYTGKLVDAAIQIHSIVNGRFLPSAVKFMYNWNMRELTNIFQGVCLASSTYISQPEKLVKLFVHESQRVFGDRLVTEAEIDVFNEAFKEVNKKAIPTIPIDAQFAEPNVFTNFVTSTDGAYLPIPDIDKLRNVLESKLLEYNESNAMMDLVLFEQAMLHITRIARIISQSGGNAMLIGVGGSGKQSLCKLAAFVQNMEVKQLAVTSKFGVEDLKEELRAMYMLAGVKNTPMVFLMTDSQIVNEHFLVYINGILSSGWLPDLFLKEDIDNILGSIASEAKAAGIPDTPEQRIAFFITRIKLNLHVCLAFSPVGDTFRVRARRFPGLVNATVIDQFHAWPREALIKVATRFLEEVDLGSPAAKSGLAVHMAEEHLSVDRMSQHYFETQRRYNYVTPKSYLELIAFYKYLLGVKRSEVQKNIDRLDIGLSTLRKTADDVAELQKNLVITMKVVEEKKAATDVLIADMAVQQEGANIEKDKASIEAEKADAESAAAAIIEAEADTELSAAKPAMEAAAAAVDCLSKAMLGELKNLKTPPAGVDKVTNACLILVEKSYKPAKWSWKAAKSMMGNVDAFLTGLKNFRGEDITEQEIGLLAQFTDDPDFNPTVMATKSAAAANLCTWVVSIIKFNRIYVNVKPLMESLEAARASKAKAQESLAAATECVAKVEALLADLREKYEFAVREKQEVEDKAEALLQKEDLAKRLVGGLASENERWGIEIERLKSTSLTLTGDCMLAAGFVSYCGAFDAELREQLWKTTWIPDLEEKKIPMTPGSDPLDMITDDKRTSQMISQGLPSDRISVENGSIISNCKRWPLIIDPQTQGIKWLREKEKNDLVVIQLTQKKWLKTVETAIVNGQALIIENLGSDIDATLDPVLSRAIYKKGRQLCMKLAGEEIDYDQAFALYLQTKLSNPHYKPEIAAQCTLINFIATERGLEDQLLAKVVGKERPDLEAKSQELSTASVQYKIQLVQLEDDLLERLANAPEDILSDVPLIEGLEATKQTSTEINIAVEIGKKTQAEIGVAREAYRPQASEGAMLYFLLTKLCAINHMYQYSLDSYVFFFFKSIGKTPKADSLPDRVLNLRESLRMTIFTWVARGLFERDKLILLSQLAFNLMKRGIIGDTDWNEVHFQFLMRGPVKLDQANQLSWLPTSSWNAAMALADLDDFAKFGTDLVEAAPRFREWFNTLSPENEKLPLDWAGLDRNPFMKMLVIRCLRPDRITTALGAFIRGVLPNGNAYADCDGALNSIEILDQSLTDANSVTPIYFILSPGANVVADLDKMADKYGFVKGEKYHNVSMGQGQDKVAMNYLETAHRNGHWVILNNVHLMPSWLIELEKKLDEYAQEVSHEEFRVFLTSDPNNAVPIGILNRCIKLTNEPPAGLKANLKRAWCFFPKEQIEEADSKTKGILFGLCHFHSILMERKLYGPMGYNMMYPFAMGDLRDSCKCLTNYMENSGGGKIPWQDLKYIFGEIMYGGHIVNDFDRLMAMSYLDFFMKDELLDETEMYPFAEDEKGVSFMSPAPTTFEKYVEHIDTMGPDTPIAFGLHPNAEIDFRTTQSNNMFKTLLELQPRVAGGAGEGVVTPQQIAETVAQDFLDKYGEKTFDIEELARGLDEQGPYQNVFIQEMDVMNVLLTEIKRSIKELQLGFAGELTMSESMETLMDSFYMDSVPATWSKKGWPSLRALASWSANFMDRLNQLEEWSANPAEIPKVTWIGGMINPMSFLTAICQVTAQKANIPLDTLVTFTEVTKKMAVEELDGTSRDGAYIVGMQMQGARWDQASLQIEKSLPKEMFSVMPIMNVKAVSKEKADVQGIYMCPVYITEQRGPTYVFQAQLKTKSPPARWVLAGVALIMDVA</sequence>
<dbReference type="Proteomes" id="UP001165060">
    <property type="component" value="Unassembled WGS sequence"/>
</dbReference>
<evidence type="ECO:0000256" key="13">
    <source>
        <dbReference type="ARBA" id="ARBA00023273"/>
    </source>
</evidence>
<dbReference type="InterPro" id="IPR042228">
    <property type="entry name" value="Dynein_linker_3"/>
</dbReference>
<dbReference type="InterPro" id="IPR041589">
    <property type="entry name" value="DNAH3_AAA_lid_1"/>
</dbReference>
<dbReference type="SMART" id="SM00382">
    <property type="entry name" value="AAA"/>
    <property type="match status" value="3"/>
</dbReference>
<dbReference type="InterPro" id="IPR043160">
    <property type="entry name" value="Dynein_C_barrel"/>
</dbReference>
<name>A0ABQ6MFS5_9STRA</name>
<dbReference type="Pfam" id="PF12777">
    <property type="entry name" value="MT"/>
    <property type="match status" value="1"/>
</dbReference>
<dbReference type="InterPro" id="IPR042222">
    <property type="entry name" value="Dynein_2_N"/>
</dbReference>
<keyword evidence="3" id="KW-0963">Cytoplasm</keyword>
<proteinExistence type="inferred from homology"/>
<feature type="domain" description="AAA+ ATPase" evidence="15">
    <location>
        <begin position="1234"/>
        <end position="1334"/>
    </location>
</feature>
<keyword evidence="7" id="KW-0067">ATP-binding</keyword>
<dbReference type="InterPro" id="IPR042219">
    <property type="entry name" value="AAA_lid_11_sf"/>
</dbReference>
<dbReference type="Gene3D" id="1.10.8.1220">
    <property type="match status" value="1"/>
</dbReference>
<keyword evidence="11" id="KW-0505">Motor protein</keyword>
<dbReference type="InterPro" id="IPR043157">
    <property type="entry name" value="Dynein_AAA1S"/>
</dbReference>
<dbReference type="InterPro" id="IPR035699">
    <property type="entry name" value="AAA_6"/>
</dbReference>
<comment type="subcellular location">
    <subcellularLocation>
        <location evidence="1">Cytoplasm</location>
        <location evidence="1">Cytoskeleton</location>
        <location evidence="1">Cilium axoneme</location>
    </subcellularLocation>
</comment>
<dbReference type="InterPro" id="IPR041466">
    <property type="entry name" value="Dynein_AAA5_ext"/>
</dbReference>
<dbReference type="InterPro" id="IPR013602">
    <property type="entry name" value="Dynein_heavy_linker"/>
</dbReference>
<keyword evidence="17" id="KW-1185">Reference proteome</keyword>
<dbReference type="Gene3D" id="1.10.287.2620">
    <property type="match status" value="1"/>
</dbReference>
<feature type="coiled-coil region" evidence="14">
    <location>
        <begin position="2706"/>
        <end position="2754"/>
    </location>
</feature>
<dbReference type="InterPro" id="IPR026983">
    <property type="entry name" value="DHC"/>
</dbReference>
<keyword evidence="10" id="KW-0969">Cilium</keyword>
<dbReference type="Gene3D" id="6.10.140.1060">
    <property type="match status" value="1"/>
</dbReference>
<dbReference type="PANTHER" id="PTHR22878:SF69">
    <property type="entry name" value="DYNEIN HEAVY CHAIN"/>
    <property type="match status" value="1"/>
</dbReference>
<evidence type="ECO:0000259" key="15">
    <source>
        <dbReference type="SMART" id="SM00382"/>
    </source>
</evidence>
<dbReference type="InterPro" id="IPR024317">
    <property type="entry name" value="Dynein_heavy_chain_D4_dom"/>
</dbReference>
<dbReference type="Pfam" id="PF17852">
    <property type="entry name" value="Dynein_AAA_lid"/>
    <property type="match status" value="1"/>
</dbReference>
<dbReference type="Gene3D" id="1.10.8.720">
    <property type="entry name" value="Region D6 of dynein motor"/>
    <property type="match status" value="1"/>
</dbReference>
<keyword evidence="13" id="KW-0966">Cell projection</keyword>
<evidence type="ECO:0000256" key="8">
    <source>
        <dbReference type="ARBA" id="ARBA00023017"/>
    </source>
</evidence>
<evidence type="ECO:0000313" key="16">
    <source>
        <dbReference type="EMBL" id="GMI25545.1"/>
    </source>
</evidence>
<keyword evidence="8" id="KW-0243">Dynein</keyword>
<dbReference type="Pfam" id="PF17857">
    <property type="entry name" value="AAA_lid_1"/>
    <property type="match status" value="1"/>
</dbReference>
<reference evidence="16 17" key="1">
    <citation type="journal article" date="2023" name="Commun. Biol.">
        <title>Genome analysis of Parmales, the sister group of diatoms, reveals the evolutionary specialization of diatoms from phago-mixotrophs to photoautotrophs.</title>
        <authorList>
            <person name="Ban H."/>
            <person name="Sato S."/>
            <person name="Yoshikawa S."/>
            <person name="Yamada K."/>
            <person name="Nakamura Y."/>
            <person name="Ichinomiya M."/>
            <person name="Sato N."/>
            <person name="Blanc-Mathieu R."/>
            <person name="Endo H."/>
            <person name="Kuwata A."/>
            <person name="Ogata H."/>
        </authorList>
    </citation>
    <scope>NUCLEOTIDE SEQUENCE [LARGE SCALE GENOMIC DNA]</scope>
</reference>
<dbReference type="InterPro" id="IPR041228">
    <property type="entry name" value="Dynein_C"/>
</dbReference>
<dbReference type="InterPro" id="IPR013594">
    <property type="entry name" value="Dynein_heavy_tail"/>
</dbReference>
<keyword evidence="6" id="KW-0547">Nucleotide-binding</keyword>
<dbReference type="Gene3D" id="3.20.180.20">
    <property type="entry name" value="Dynein heavy chain, N-terminal domain 2"/>
    <property type="match status" value="1"/>
</dbReference>
<comment type="similarity">
    <text evidence="2">Belongs to the dynein heavy chain family.</text>
</comment>
<dbReference type="InterPro" id="IPR003593">
    <property type="entry name" value="AAA+_ATPase"/>
</dbReference>
<accession>A0ABQ6MFS5</accession>
<feature type="domain" description="AAA+ ATPase" evidence="15">
    <location>
        <begin position="1875"/>
        <end position="2030"/>
    </location>
</feature>
<dbReference type="Gene3D" id="1.20.920.20">
    <property type="match status" value="1"/>
</dbReference>
<dbReference type="InterPro" id="IPR027417">
    <property type="entry name" value="P-loop_NTPase"/>
</dbReference>
<dbReference type="Pfam" id="PF18199">
    <property type="entry name" value="Dynein_C"/>
    <property type="match status" value="1"/>
</dbReference>
<dbReference type="Gene3D" id="1.20.140.100">
    <property type="entry name" value="Dynein heavy chain, N-terminal domain 2"/>
    <property type="match status" value="1"/>
</dbReference>
<dbReference type="Pfam" id="PF08385">
    <property type="entry name" value="DHC_N1"/>
    <property type="match status" value="1"/>
</dbReference>
<keyword evidence="5" id="KW-0677">Repeat</keyword>
<keyword evidence="9 14" id="KW-0175">Coiled coil</keyword>
<evidence type="ECO:0000256" key="11">
    <source>
        <dbReference type="ARBA" id="ARBA00023175"/>
    </source>
</evidence>
<evidence type="ECO:0000256" key="12">
    <source>
        <dbReference type="ARBA" id="ARBA00023212"/>
    </source>
</evidence>
<evidence type="ECO:0000256" key="5">
    <source>
        <dbReference type="ARBA" id="ARBA00022737"/>
    </source>
</evidence>
<dbReference type="Pfam" id="PF12780">
    <property type="entry name" value="AAA_8"/>
    <property type="match status" value="1"/>
</dbReference>
<protein>
    <recommendedName>
        <fullName evidence="15">AAA+ ATPase domain-containing protein</fullName>
    </recommendedName>
</protein>
<dbReference type="Gene3D" id="1.10.472.130">
    <property type="match status" value="1"/>
</dbReference>
<evidence type="ECO:0000256" key="9">
    <source>
        <dbReference type="ARBA" id="ARBA00023054"/>
    </source>
</evidence>
<evidence type="ECO:0000256" key="1">
    <source>
        <dbReference type="ARBA" id="ARBA00004430"/>
    </source>
</evidence>
<dbReference type="Pfam" id="PF12781">
    <property type="entry name" value="AAA_9"/>
    <property type="match status" value="1"/>
</dbReference>
<gene>
    <name evidence="16" type="ORF">TeGR_g4484</name>
</gene>
<dbReference type="Gene3D" id="1.20.58.1120">
    <property type="match status" value="1"/>
</dbReference>
<dbReference type="Pfam" id="PF08393">
    <property type="entry name" value="DHC_N2"/>
    <property type="match status" value="1"/>
</dbReference>
<feature type="domain" description="AAA+ ATPase" evidence="15">
    <location>
        <begin position="1536"/>
        <end position="1676"/>
    </location>
</feature>
<dbReference type="InterPro" id="IPR024743">
    <property type="entry name" value="Dynein_HC_stalk"/>
</dbReference>
<dbReference type="Gene3D" id="1.20.1270.280">
    <property type="match status" value="1"/>
</dbReference>
<dbReference type="Pfam" id="PF12774">
    <property type="entry name" value="AAA_6"/>
    <property type="match status" value="1"/>
</dbReference>
<dbReference type="EMBL" id="BRYB01001428">
    <property type="protein sequence ID" value="GMI25545.1"/>
    <property type="molecule type" value="Genomic_DNA"/>
</dbReference>
<dbReference type="PANTHER" id="PTHR22878">
    <property type="entry name" value="DYNEIN HEAVY CHAIN 6, AXONEMAL-LIKE-RELATED"/>
    <property type="match status" value="1"/>
</dbReference>
<keyword evidence="4" id="KW-0493">Microtubule</keyword>
<keyword evidence="12" id="KW-0206">Cytoskeleton</keyword>
<dbReference type="Pfam" id="PF18198">
    <property type="entry name" value="AAA_lid_11"/>
    <property type="match status" value="1"/>
</dbReference>
<dbReference type="InterPro" id="IPR004273">
    <property type="entry name" value="Dynein_heavy_D6_P-loop"/>
</dbReference>
<comment type="caution">
    <text evidence="16">The sequence shown here is derived from an EMBL/GenBank/DDBJ whole genome shotgun (WGS) entry which is preliminary data.</text>
</comment>
<evidence type="ECO:0000256" key="3">
    <source>
        <dbReference type="ARBA" id="ARBA00022490"/>
    </source>
</evidence>
<dbReference type="InterPro" id="IPR041658">
    <property type="entry name" value="AAA_lid_11"/>
</dbReference>
<dbReference type="Gene3D" id="1.10.8.710">
    <property type="match status" value="1"/>
</dbReference>
<dbReference type="SUPFAM" id="SSF52540">
    <property type="entry name" value="P-loop containing nucleoside triphosphate hydrolases"/>
    <property type="match status" value="4"/>
</dbReference>